<reference evidence="1" key="1">
    <citation type="submission" date="2013-12" db="EMBL/GenBank/DDBJ databases">
        <title>A Varibaculum cambriense genome reconstructed from a premature infant gut community with otherwise low bacterial novelty that shifts toward anaerobic metabolism during the third week of life.</title>
        <authorList>
            <person name="Brown C.T."/>
            <person name="Sharon I."/>
            <person name="Thomas B.C."/>
            <person name="Castelle C.J."/>
            <person name="Morowitz M.J."/>
            <person name="Banfield J.F."/>
        </authorList>
    </citation>
    <scope>NUCLEOTIDE SEQUENCE</scope>
</reference>
<organism evidence="1">
    <name type="scientific">human gut metagenome</name>
    <dbReference type="NCBI Taxonomy" id="408170"/>
    <lineage>
        <taxon>unclassified sequences</taxon>
        <taxon>metagenomes</taxon>
        <taxon>organismal metagenomes</taxon>
    </lineage>
</organism>
<evidence type="ECO:0000313" key="1">
    <source>
        <dbReference type="EMBL" id="ETJ33081.1"/>
    </source>
</evidence>
<dbReference type="AlphaFoldDB" id="W1XSH0"/>
<gene>
    <name evidence="1" type="ORF">Q604_UNBC12470G0001</name>
</gene>
<accession>W1XSH0</accession>
<proteinExistence type="predicted"/>
<feature type="non-terminal residue" evidence="1">
    <location>
        <position position="1"/>
    </location>
</feature>
<sequence length="70" mass="7506">PIILSTTRAFVKEPDTFKHVRPMSINGSIARIGLMDVKYAPRPVPLRDTDAAIVAVPGTPAIPTEPIAIT</sequence>
<feature type="non-terminal residue" evidence="1">
    <location>
        <position position="70"/>
    </location>
</feature>
<comment type="caution">
    <text evidence="1">The sequence shown here is derived from an EMBL/GenBank/DDBJ whole genome shotgun (WGS) entry which is preliminary data.</text>
</comment>
<protein>
    <submittedName>
        <fullName evidence="1">Uncharacterized protein</fullName>
    </submittedName>
</protein>
<name>W1XSH0_9ZZZZ</name>
<dbReference type="EMBL" id="AZMM01012470">
    <property type="protein sequence ID" value="ETJ33081.1"/>
    <property type="molecule type" value="Genomic_DNA"/>
</dbReference>